<keyword evidence="1" id="KW-0472">Membrane</keyword>
<feature type="transmembrane region" description="Helical" evidence="1">
    <location>
        <begin position="83"/>
        <end position="105"/>
    </location>
</feature>
<dbReference type="AlphaFoldDB" id="A0A9P6BZG0"/>
<keyword evidence="1" id="KW-0812">Transmembrane</keyword>
<dbReference type="OrthoDB" id="3088804at2759"/>
<keyword evidence="3" id="KW-1185">Reference proteome</keyword>
<reference evidence="2" key="1">
    <citation type="submission" date="2020-11" db="EMBL/GenBank/DDBJ databases">
        <authorList>
            <consortium name="DOE Joint Genome Institute"/>
            <person name="Ahrendt S."/>
            <person name="Riley R."/>
            <person name="Andreopoulos W."/>
            <person name="Labutti K."/>
            <person name="Pangilinan J."/>
            <person name="Ruiz-Duenas F.J."/>
            <person name="Barrasa J.M."/>
            <person name="Sanchez-Garcia M."/>
            <person name="Camarero S."/>
            <person name="Miyauchi S."/>
            <person name="Serrano A."/>
            <person name="Linde D."/>
            <person name="Babiker R."/>
            <person name="Drula E."/>
            <person name="Ayuso-Fernandez I."/>
            <person name="Pacheco R."/>
            <person name="Padilla G."/>
            <person name="Ferreira P."/>
            <person name="Barriuso J."/>
            <person name="Kellner H."/>
            <person name="Castanera R."/>
            <person name="Alfaro M."/>
            <person name="Ramirez L."/>
            <person name="Pisabarro A.G."/>
            <person name="Kuo A."/>
            <person name="Tritt A."/>
            <person name="Lipzen A."/>
            <person name="He G."/>
            <person name="Yan M."/>
            <person name="Ng V."/>
            <person name="Cullen D."/>
            <person name="Martin F."/>
            <person name="Rosso M.-N."/>
            <person name="Henrissat B."/>
            <person name="Hibbett D."/>
            <person name="Martinez A.T."/>
            <person name="Grigoriev I.V."/>
        </authorList>
    </citation>
    <scope>NUCLEOTIDE SEQUENCE</scope>
    <source>
        <strain evidence="2">MF-IS2</strain>
    </source>
</reference>
<evidence type="ECO:0000313" key="3">
    <source>
        <dbReference type="Proteomes" id="UP000807342"/>
    </source>
</evidence>
<evidence type="ECO:0000313" key="2">
    <source>
        <dbReference type="EMBL" id="KAF9445357.1"/>
    </source>
</evidence>
<protein>
    <submittedName>
        <fullName evidence="2">Uncharacterized protein</fullName>
    </submittedName>
</protein>
<evidence type="ECO:0000256" key="1">
    <source>
        <dbReference type="SAM" id="Phobius"/>
    </source>
</evidence>
<dbReference type="Proteomes" id="UP000807342">
    <property type="component" value="Unassembled WGS sequence"/>
</dbReference>
<keyword evidence="1" id="KW-1133">Transmembrane helix</keyword>
<sequence>MLLCFLTATCHLSIILIAGRACILSWRYSRRANFDRLTIAQYQEHFESFNQCLQMSEWVQGLGQALFAPAILYSVWQLFEDHFYAYFLYGFIALLDIAVYATGFWRVSWAGMTIRAAYAHFVRRNSDKGTGQEVA</sequence>
<proteinExistence type="predicted"/>
<dbReference type="EMBL" id="MU151306">
    <property type="protein sequence ID" value="KAF9445357.1"/>
    <property type="molecule type" value="Genomic_DNA"/>
</dbReference>
<gene>
    <name evidence="2" type="ORF">P691DRAFT_710440</name>
</gene>
<organism evidence="2 3">
    <name type="scientific">Macrolepiota fuliginosa MF-IS2</name>
    <dbReference type="NCBI Taxonomy" id="1400762"/>
    <lineage>
        <taxon>Eukaryota</taxon>
        <taxon>Fungi</taxon>
        <taxon>Dikarya</taxon>
        <taxon>Basidiomycota</taxon>
        <taxon>Agaricomycotina</taxon>
        <taxon>Agaricomycetes</taxon>
        <taxon>Agaricomycetidae</taxon>
        <taxon>Agaricales</taxon>
        <taxon>Agaricineae</taxon>
        <taxon>Agaricaceae</taxon>
        <taxon>Macrolepiota</taxon>
    </lineage>
</organism>
<name>A0A9P6BZG0_9AGAR</name>
<comment type="caution">
    <text evidence="2">The sequence shown here is derived from an EMBL/GenBank/DDBJ whole genome shotgun (WGS) entry which is preliminary data.</text>
</comment>
<accession>A0A9P6BZG0</accession>